<evidence type="ECO:0000313" key="2">
    <source>
        <dbReference type="EMBL" id="ADB19094.1"/>
    </source>
</evidence>
<dbReference type="EMBL" id="CP001848">
    <property type="protein sequence ID" value="ADB19094.1"/>
    <property type="molecule type" value="Genomic_DNA"/>
</dbReference>
<dbReference type="PANTHER" id="PTHR31377:SF0">
    <property type="entry name" value="AGMATINE DEIMINASE-RELATED"/>
    <property type="match status" value="1"/>
</dbReference>
<evidence type="ECO:0000313" key="3">
    <source>
        <dbReference type="Proteomes" id="UP000001887"/>
    </source>
</evidence>
<dbReference type="Pfam" id="PF04371">
    <property type="entry name" value="PAD_porph"/>
    <property type="match status" value="1"/>
</dbReference>
<dbReference type="AlphaFoldDB" id="D2R609"/>
<dbReference type="OrthoDB" id="7871381at2"/>
<dbReference type="eggNOG" id="COG2957">
    <property type="taxonomic scope" value="Bacteria"/>
</dbReference>
<sequence>MIADRDANLVCVSGYLPTRHPQLFAELSAILRRHGVPLRILAGTRDIWAKDYAPLQVAAERFVQFTYAPDYLQHHPELRTEFDSERELPECLSLQQSPVIIDGGNVVSSGLKAILTDKIYRENQNWNRDALRNYLRTILELDQLIIVPKEPYDPIGHADGMVRFIDRDHVLMADYAGIDQPFEQRLLKVLERHQLQVTKLPALHVQEATRGIPSAVGCYINFLVTSQVLVAPVFDHALDTVAFTTLQQVFPDLPIAPLCCTELAREGGVLNCIAASYRV</sequence>
<proteinExistence type="predicted"/>
<dbReference type="PANTHER" id="PTHR31377">
    <property type="entry name" value="AGMATINE DEIMINASE-RELATED"/>
    <property type="match status" value="1"/>
</dbReference>
<dbReference type="SUPFAM" id="SSF55909">
    <property type="entry name" value="Pentein"/>
    <property type="match status" value="1"/>
</dbReference>
<name>D2R609_PIRSD</name>
<dbReference type="STRING" id="530564.Psta_4450"/>
<dbReference type="GO" id="GO:0047632">
    <property type="term" value="F:agmatine deiminase activity"/>
    <property type="evidence" value="ECO:0007669"/>
    <property type="project" value="TreeGrafter"/>
</dbReference>
<dbReference type="Gene3D" id="3.75.10.10">
    <property type="entry name" value="L-arginine/glycine Amidinotransferase, Chain A"/>
    <property type="match status" value="1"/>
</dbReference>
<keyword evidence="1" id="KW-0378">Hydrolase</keyword>
<keyword evidence="3" id="KW-1185">Reference proteome</keyword>
<accession>D2R609</accession>
<dbReference type="GO" id="GO:0004668">
    <property type="term" value="F:protein-arginine deiminase activity"/>
    <property type="evidence" value="ECO:0007669"/>
    <property type="project" value="InterPro"/>
</dbReference>
<dbReference type="KEGG" id="psl:Psta_4450"/>
<gene>
    <name evidence="2" type="ordered locus">Psta_4450</name>
</gene>
<dbReference type="GO" id="GO:0009446">
    <property type="term" value="P:putrescine biosynthetic process"/>
    <property type="evidence" value="ECO:0007669"/>
    <property type="project" value="InterPro"/>
</dbReference>
<protein>
    <submittedName>
        <fullName evidence="2">Porphyromonas-type peptidyl-arginine deiminase</fullName>
    </submittedName>
</protein>
<reference evidence="2 3" key="1">
    <citation type="journal article" date="2009" name="Stand. Genomic Sci.">
        <title>Complete genome sequence of Pirellula staleyi type strain (ATCC 27377).</title>
        <authorList>
            <person name="Clum A."/>
            <person name="Tindall B.J."/>
            <person name="Sikorski J."/>
            <person name="Ivanova N."/>
            <person name="Mavrommatis K."/>
            <person name="Lucas S."/>
            <person name="Glavina del Rio T."/>
            <person name="Nolan M."/>
            <person name="Chen F."/>
            <person name="Tice H."/>
            <person name="Pitluck S."/>
            <person name="Cheng J.F."/>
            <person name="Chertkov O."/>
            <person name="Brettin T."/>
            <person name="Han C."/>
            <person name="Detter J.C."/>
            <person name="Kuske C."/>
            <person name="Bruce D."/>
            <person name="Goodwin L."/>
            <person name="Ovchinikova G."/>
            <person name="Pati A."/>
            <person name="Mikhailova N."/>
            <person name="Chen A."/>
            <person name="Palaniappan K."/>
            <person name="Land M."/>
            <person name="Hauser L."/>
            <person name="Chang Y.J."/>
            <person name="Jeffries C.D."/>
            <person name="Chain P."/>
            <person name="Rohde M."/>
            <person name="Goker M."/>
            <person name="Bristow J."/>
            <person name="Eisen J.A."/>
            <person name="Markowitz V."/>
            <person name="Hugenholtz P."/>
            <person name="Kyrpides N.C."/>
            <person name="Klenk H.P."/>
            <person name="Lapidus A."/>
        </authorList>
    </citation>
    <scope>NUCLEOTIDE SEQUENCE [LARGE SCALE GENOMIC DNA]</scope>
    <source>
        <strain evidence="3">ATCC 27377 / DSM 6068 / ICPB 4128</strain>
    </source>
</reference>
<dbReference type="HOGENOM" id="CLU_051978_1_0_0"/>
<evidence type="ECO:0000256" key="1">
    <source>
        <dbReference type="ARBA" id="ARBA00022801"/>
    </source>
</evidence>
<dbReference type="InterPro" id="IPR007466">
    <property type="entry name" value="Peptidyl-Arg-deiminase_porph"/>
</dbReference>
<organism evidence="2 3">
    <name type="scientific">Pirellula staleyi (strain ATCC 27377 / DSM 6068 / ICPB 4128)</name>
    <name type="common">Pirella staleyi</name>
    <dbReference type="NCBI Taxonomy" id="530564"/>
    <lineage>
        <taxon>Bacteria</taxon>
        <taxon>Pseudomonadati</taxon>
        <taxon>Planctomycetota</taxon>
        <taxon>Planctomycetia</taxon>
        <taxon>Pirellulales</taxon>
        <taxon>Pirellulaceae</taxon>
        <taxon>Pirellula</taxon>
    </lineage>
</organism>
<dbReference type="Proteomes" id="UP000001887">
    <property type="component" value="Chromosome"/>
</dbReference>